<dbReference type="STRING" id="1834516.BL253_35610"/>
<reference evidence="3" key="1">
    <citation type="submission" date="2016-10" db="EMBL/GenBank/DDBJ databases">
        <title>Frankia sp. NRRL B-16386 Genome sequencing.</title>
        <authorList>
            <person name="Ghodhbane-Gtari F."/>
            <person name="Swanson E."/>
            <person name="Gueddou A."/>
            <person name="Hezbri K."/>
            <person name="Ktari K."/>
            <person name="Nouioui I."/>
            <person name="Morris K."/>
            <person name="Simpson S."/>
            <person name="Abebe-Akele F."/>
            <person name="Thomas K."/>
            <person name="Gtari M."/>
            <person name="Tisa L.S."/>
        </authorList>
    </citation>
    <scope>NUCLEOTIDE SEQUENCE [LARGE SCALE GENOMIC DNA]</scope>
    <source>
        <strain evidence="3">NRRL B-16386</strain>
    </source>
</reference>
<sequence>MTDKRTLTDVSERHRFELDIDGALAGFVTYSLHPGIIAFNHTETEAGFEGRGVGSELARGVLDAARDRQLKVWPRCPFIGGWIERHADYADLVDPDWNVDHDSGR</sequence>
<comment type="caution">
    <text evidence="2">The sequence shown here is derived from an EMBL/GenBank/DDBJ whole genome shotgun (WGS) entry which is preliminary data.</text>
</comment>
<dbReference type="Gene3D" id="3.40.630.30">
    <property type="match status" value="1"/>
</dbReference>
<dbReference type="Pfam" id="PF14542">
    <property type="entry name" value="Acetyltransf_CG"/>
    <property type="match status" value="1"/>
</dbReference>
<accession>A0A1V2I217</accession>
<name>A0A1V2I217_9ACTN</name>
<dbReference type="AlphaFoldDB" id="A0A1V2I217"/>
<keyword evidence="2" id="KW-0808">Transferase</keyword>
<dbReference type="EMBL" id="MOMC01000107">
    <property type="protein sequence ID" value="ONH22469.1"/>
    <property type="molecule type" value="Genomic_DNA"/>
</dbReference>
<dbReference type="OrthoDB" id="5405911at2"/>
<dbReference type="RefSeq" id="WP_076822406.1">
    <property type="nucleotide sequence ID" value="NZ_MOMC01000107.1"/>
</dbReference>
<dbReference type="PANTHER" id="PTHR31435">
    <property type="entry name" value="PROTEIN NATD1"/>
    <property type="match status" value="1"/>
</dbReference>
<keyword evidence="3" id="KW-1185">Reference proteome</keyword>
<protein>
    <submittedName>
        <fullName evidence="2">GNAT family N-acetyltransferase</fullName>
    </submittedName>
</protein>
<dbReference type="PROSITE" id="PS51729">
    <property type="entry name" value="GNAT_YJDJ"/>
    <property type="match status" value="1"/>
</dbReference>
<feature type="domain" description="N-acetyltransferase" evidence="1">
    <location>
        <begin position="8"/>
        <end position="94"/>
    </location>
</feature>
<dbReference type="InterPro" id="IPR031165">
    <property type="entry name" value="GNAT_YJDJ"/>
</dbReference>
<dbReference type="Proteomes" id="UP000188929">
    <property type="component" value="Unassembled WGS sequence"/>
</dbReference>
<evidence type="ECO:0000313" key="2">
    <source>
        <dbReference type="EMBL" id="ONH22469.1"/>
    </source>
</evidence>
<dbReference type="GO" id="GO:0016740">
    <property type="term" value="F:transferase activity"/>
    <property type="evidence" value="ECO:0007669"/>
    <property type="project" value="UniProtKB-KW"/>
</dbReference>
<dbReference type="InterPro" id="IPR016181">
    <property type="entry name" value="Acyl_CoA_acyltransferase"/>
</dbReference>
<organism evidence="2 3">
    <name type="scientific">Pseudofrankia asymbiotica</name>
    <dbReference type="NCBI Taxonomy" id="1834516"/>
    <lineage>
        <taxon>Bacteria</taxon>
        <taxon>Bacillati</taxon>
        <taxon>Actinomycetota</taxon>
        <taxon>Actinomycetes</taxon>
        <taxon>Frankiales</taxon>
        <taxon>Frankiaceae</taxon>
        <taxon>Pseudofrankia</taxon>
    </lineage>
</organism>
<evidence type="ECO:0000313" key="3">
    <source>
        <dbReference type="Proteomes" id="UP000188929"/>
    </source>
</evidence>
<dbReference type="InterPro" id="IPR045057">
    <property type="entry name" value="Gcn5-rel_NAT"/>
</dbReference>
<evidence type="ECO:0000259" key="1">
    <source>
        <dbReference type="PROSITE" id="PS51729"/>
    </source>
</evidence>
<gene>
    <name evidence="2" type="ORF">BL253_35610</name>
</gene>
<proteinExistence type="predicted"/>
<dbReference type="PANTHER" id="PTHR31435:SF10">
    <property type="entry name" value="BSR4717 PROTEIN"/>
    <property type="match status" value="1"/>
</dbReference>
<dbReference type="SUPFAM" id="SSF55729">
    <property type="entry name" value="Acyl-CoA N-acyltransferases (Nat)"/>
    <property type="match status" value="1"/>
</dbReference>